<organism evidence="1 3">
    <name type="scientific">Mycobacteroides abscessus</name>
    <dbReference type="NCBI Taxonomy" id="36809"/>
    <lineage>
        <taxon>Bacteria</taxon>
        <taxon>Bacillati</taxon>
        <taxon>Actinomycetota</taxon>
        <taxon>Actinomycetes</taxon>
        <taxon>Mycobacteriales</taxon>
        <taxon>Mycobacteriaceae</taxon>
        <taxon>Mycobacteroides</taxon>
    </lineage>
</organism>
<dbReference type="EMBL" id="CSUW01000010">
    <property type="protein sequence ID" value="CPT54553.1"/>
    <property type="molecule type" value="Genomic_DNA"/>
</dbReference>
<dbReference type="Proteomes" id="UP000284557">
    <property type="component" value="Unassembled WGS sequence"/>
</dbReference>
<reference evidence="2 4" key="2">
    <citation type="submission" date="2018-08" db="EMBL/GenBank/DDBJ databases">
        <title>Linezolid Resistance in Mycobacterium abscessus: MIC Distribution and Comprehensive Investigation of Resistance Mechanisms.</title>
        <authorList>
            <person name="Ye M."/>
            <person name="Xu L."/>
            <person name="Zou Y."/>
            <person name="Li B."/>
            <person name="Guo Q."/>
            <person name="Zhang Y."/>
            <person name="Zhan M."/>
            <person name="Xu B."/>
            <person name="Yu F."/>
            <person name="Zhang Z."/>
            <person name="Chu H."/>
        </authorList>
    </citation>
    <scope>NUCLEOTIDE SEQUENCE [LARGE SCALE GENOMIC DNA]</scope>
    <source>
        <strain evidence="2 4">G143</strain>
    </source>
</reference>
<accession>A0A0U0ZWV5</accession>
<evidence type="ECO:0000313" key="4">
    <source>
        <dbReference type="Proteomes" id="UP000284557"/>
    </source>
</evidence>
<dbReference type="EMBL" id="QXBN01000071">
    <property type="protein sequence ID" value="RIT26284.1"/>
    <property type="molecule type" value="Genomic_DNA"/>
</dbReference>
<evidence type="ECO:0000313" key="3">
    <source>
        <dbReference type="Proteomes" id="UP000038487"/>
    </source>
</evidence>
<comment type="caution">
    <text evidence="1">The sequence shown here is derived from an EMBL/GenBank/DDBJ whole genome shotgun (WGS) entry which is preliminary data.</text>
</comment>
<dbReference type="GeneID" id="93381406"/>
<gene>
    <name evidence="2" type="ORF">D2E76_28270</name>
    <name evidence="1" type="ORF">ERS075527_04058</name>
</gene>
<reference evidence="1 3" key="1">
    <citation type="submission" date="2015-03" db="EMBL/GenBank/DDBJ databases">
        <authorList>
            <consortium name="Pathogen Informatics"/>
            <person name="Murphy D."/>
        </authorList>
    </citation>
    <scope>NUCLEOTIDE SEQUENCE [LARGE SCALE GENOMIC DNA]</scope>
    <source>
        <strain evidence="1 3">PAP036</strain>
    </source>
</reference>
<dbReference type="Proteomes" id="UP000038487">
    <property type="component" value="Unassembled WGS sequence"/>
</dbReference>
<evidence type="ECO:0000313" key="2">
    <source>
        <dbReference type="EMBL" id="RIT26284.1"/>
    </source>
</evidence>
<sequence length="149" mass="15960">MEWRSIASPQAQDDVDKLFGDAIKFVAVELAHADDFAPFMMVISLAGEISVRRSAIATTPRDEVGVVRGLELPGDGDQLRARAAVLDVTALVPVAGDAIKIKIEHAEGIAIDMLVPYRIDSDGATINVQAANAARAELLLWTPEVPDED</sequence>
<evidence type="ECO:0000313" key="1">
    <source>
        <dbReference type="EMBL" id="CPT54553.1"/>
    </source>
</evidence>
<proteinExistence type="predicted"/>
<dbReference type="RefSeq" id="WP_005089470.1">
    <property type="nucleotide sequence ID" value="NZ_CP014950.1"/>
</dbReference>
<protein>
    <submittedName>
        <fullName evidence="1">Uncharacterized protein</fullName>
    </submittedName>
</protein>
<name>A0A0U0ZWV5_9MYCO</name>
<dbReference type="AlphaFoldDB" id="A0A0U0ZWV5"/>